<protein>
    <submittedName>
        <fullName evidence="2">Uncharacterized protein</fullName>
    </submittedName>
</protein>
<comment type="caution">
    <text evidence="2">The sequence shown here is derived from an EMBL/GenBank/DDBJ whole genome shotgun (WGS) entry which is preliminary data.</text>
</comment>
<keyword evidence="3" id="KW-1185">Reference proteome</keyword>
<organism evidence="2 3">
    <name type="scientific">Oedothorax gibbosus</name>
    <dbReference type="NCBI Taxonomy" id="931172"/>
    <lineage>
        <taxon>Eukaryota</taxon>
        <taxon>Metazoa</taxon>
        <taxon>Ecdysozoa</taxon>
        <taxon>Arthropoda</taxon>
        <taxon>Chelicerata</taxon>
        <taxon>Arachnida</taxon>
        <taxon>Araneae</taxon>
        <taxon>Araneomorphae</taxon>
        <taxon>Entelegynae</taxon>
        <taxon>Araneoidea</taxon>
        <taxon>Linyphiidae</taxon>
        <taxon>Erigoninae</taxon>
        <taxon>Oedothorax</taxon>
    </lineage>
</organism>
<evidence type="ECO:0000313" key="3">
    <source>
        <dbReference type="Proteomes" id="UP000827092"/>
    </source>
</evidence>
<evidence type="ECO:0000256" key="1">
    <source>
        <dbReference type="SAM" id="MobiDB-lite"/>
    </source>
</evidence>
<reference evidence="2 3" key="1">
    <citation type="journal article" date="2022" name="Nat. Ecol. Evol.">
        <title>A masculinizing supergene underlies an exaggerated male reproductive morph in a spider.</title>
        <authorList>
            <person name="Hendrickx F."/>
            <person name="De Corte Z."/>
            <person name="Sonet G."/>
            <person name="Van Belleghem S.M."/>
            <person name="Kostlbacher S."/>
            <person name="Vangestel C."/>
        </authorList>
    </citation>
    <scope>NUCLEOTIDE SEQUENCE [LARGE SCALE GENOMIC DNA]</scope>
    <source>
        <strain evidence="2">W744_W776</strain>
    </source>
</reference>
<feature type="compositionally biased region" description="Polar residues" evidence="1">
    <location>
        <begin position="67"/>
        <end position="80"/>
    </location>
</feature>
<sequence>MKQPNKPKFKFRIDTLISHIKTRSQASHPYVQRAPPTPKQTCRLSCGLVITGDIMAAATRQIAKGPSLSSRSPSRITNESPCVFELPQ</sequence>
<accession>A0AAV6VZF3</accession>
<name>A0AAV6VZF3_9ARAC</name>
<dbReference type="Proteomes" id="UP000827092">
    <property type="component" value="Unassembled WGS sequence"/>
</dbReference>
<feature type="region of interest" description="Disordered" evidence="1">
    <location>
        <begin position="64"/>
        <end position="88"/>
    </location>
</feature>
<dbReference type="EMBL" id="JAFNEN010000011">
    <property type="protein sequence ID" value="KAG8200936.1"/>
    <property type="molecule type" value="Genomic_DNA"/>
</dbReference>
<dbReference type="AlphaFoldDB" id="A0AAV6VZF3"/>
<gene>
    <name evidence="2" type="ORF">JTE90_020575</name>
</gene>
<evidence type="ECO:0000313" key="2">
    <source>
        <dbReference type="EMBL" id="KAG8200936.1"/>
    </source>
</evidence>
<proteinExistence type="predicted"/>